<accession>A0A9W6VBD0</accession>
<dbReference type="Proteomes" id="UP001165042">
    <property type="component" value="Unassembled WGS sequence"/>
</dbReference>
<evidence type="ECO:0000313" key="2">
    <source>
        <dbReference type="Proteomes" id="UP001165042"/>
    </source>
</evidence>
<dbReference type="GO" id="GO:0016791">
    <property type="term" value="F:phosphatase activity"/>
    <property type="evidence" value="ECO:0007669"/>
    <property type="project" value="TreeGrafter"/>
</dbReference>
<comment type="caution">
    <text evidence="1">The sequence shown here is derived from an EMBL/GenBank/DDBJ whole genome shotgun (WGS) entry which is preliminary data.</text>
</comment>
<reference evidence="1" key="1">
    <citation type="submission" date="2023-02" db="EMBL/GenBank/DDBJ databases">
        <title>Actinokineospora globicatena NBRC 15670.</title>
        <authorList>
            <person name="Ichikawa N."/>
            <person name="Sato H."/>
            <person name="Tonouchi N."/>
        </authorList>
    </citation>
    <scope>NUCLEOTIDE SEQUENCE</scope>
    <source>
        <strain evidence="1">NBRC 15670</strain>
    </source>
</reference>
<proteinExistence type="predicted"/>
<protein>
    <submittedName>
        <fullName evidence="1">Phosphoglycerate mutase</fullName>
    </submittedName>
</protein>
<name>A0A9W6VBD0_9PSEU</name>
<gene>
    <name evidence="1" type="ORF">Aglo03_59930</name>
</gene>
<dbReference type="InterPro" id="IPR050275">
    <property type="entry name" value="PGM_Phosphatase"/>
</dbReference>
<dbReference type="Pfam" id="PF00300">
    <property type="entry name" value="His_Phos_1"/>
    <property type="match status" value="1"/>
</dbReference>
<keyword evidence="2" id="KW-1185">Reference proteome</keyword>
<organism evidence="1 2">
    <name type="scientific">Actinokineospora globicatena</name>
    <dbReference type="NCBI Taxonomy" id="103729"/>
    <lineage>
        <taxon>Bacteria</taxon>
        <taxon>Bacillati</taxon>
        <taxon>Actinomycetota</taxon>
        <taxon>Actinomycetes</taxon>
        <taxon>Pseudonocardiales</taxon>
        <taxon>Pseudonocardiaceae</taxon>
        <taxon>Actinokineospora</taxon>
    </lineage>
</organism>
<evidence type="ECO:0000313" key="1">
    <source>
        <dbReference type="EMBL" id="GLW95177.1"/>
    </source>
</evidence>
<sequence>MSTEIVLVRHAHAAPPTPDGPDDHHRPLTAAGTAQAEHLVAVLARFKPTLITSSPYLRAVQTLIPTARALGMTIHTTPTLREWDSGLAPTPDYAHHYAESWSNPHTSRPNAESLHQLTTRATTALRSLTQRHHRVLVATHGTFISRALLGLGQTTIDWPFSNAMPSPALYRLHFTPQGTTVTGPGL</sequence>
<dbReference type="EMBL" id="BSSD01000012">
    <property type="protein sequence ID" value="GLW95177.1"/>
    <property type="molecule type" value="Genomic_DNA"/>
</dbReference>
<dbReference type="InterPro" id="IPR029033">
    <property type="entry name" value="His_PPase_superfam"/>
</dbReference>
<dbReference type="RefSeq" id="WP_285613042.1">
    <property type="nucleotide sequence ID" value="NZ_BSSD01000012.1"/>
</dbReference>
<dbReference type="Gene3D" id="3.40.50.1240">
    <property type="entry name" value="Phosphoglycerate mutase-like"/>
    <property type="match status" value="1"/>
</dbReference>
<dbReference type="SMART" id="SM00855">
    <property type="entry name" value="PGAM"/>
    <property type="match status" value="1"/>
</dbReference>
<dbReference type="PANTHER" id="PTHR48100">
    <property type="entry name" value="BROAD-SPECIFICITY PHOSPHATASE YOR283W-RELATED"/>
    <property type="match status" value="1"/>
</dbReference>
<dbReference type="SUPFAM" id="SSF53254">
    <property type="entry name" value="Phosphoglycerate mutase-like"/>
    <property type="match status" value="1"/>
</dbReference>
<dbReference type="InterPro" id="IPR013078">
    <property type="entry name" value="His_Pase_superF_clade-1"/>
</dbReference>
<dbReference type="AlphaFoldDB" id="A0A9W6VBD0"/>
<dbReference type="CDD" id="cd07067">
    <property type="entry name" value="HP_PGM_like"/>
    <property type="match status" value="1"/>
</dbReference>